<protein>
    <submittedName>
        <fullName evidence="13">Uncharacterized protein</fullName>
    </submittedName>
</protein>
<dbReference type="PANTHER" id="PTHR11690">
    <property type="entry name" value="AMILORIDE-SENSITIVE SODIUM CHANNEL-RELATED"/>
    <property type="match status" value="1"/>
</dbReference>
<keyword evidence="7 11" id="KW-0406">Ion transport</keyword>
<dbReference type="EnsemblMetazoa" id="Aqu2.1.26214_001">
    <property type="protein sequence ID" value="Aqu2.1.26214_001"/>
    <property type="gene ID" value="Aqu2.1.26214"/>
</dbReference>
<dbReference type="OrthoDB" id="6021021at2759"/>
<evidence type="ECO:0000256" key="9">
    <source>
        <dbReference type="ARBA" id="ARBA00023201"/>
    </source>
</evidence>
<evidence type="ECO:0000256" key="12">
    <source>
        <dbReference type="SAM" id="Phobius"/>
    </source>
</evidence>
<keyword evidence="14" id="KW-1185">Reference proteome</keyword>
<dbReference type="eggNOG" id="KOG4294">
    <property type="taxonomic scope" value="Eukaryota"/>
</dbReference>
<dbReference type="InterPro" id="IPR001873">
    <property type="entry name" value="ENaC"/>
</dbReference>
<organism evidence="13">
    <name type="scientific">Amphimedon queenslandica</name>
    <name type="common">Sponge</name>
    <dbReference type="NCBI Taxonomy" id="400682"/>
    <lineage>
        <taxon>Eukaryota</taxon>
        <taxon>Metazoa</taxon>
        <taxon>Porifera</taxon>
        <taxon>Demospongiae</taxon>
        <taxon>Heteroscleromorpha</taxon>
        <taxon>Haplosclerida</taxon>
        <taxon>Niphatidae</taxon>
        <taxon>Amphimedon</taxon>
    </lineage>
</organism>
<dbReference type="InParanoid" id="A0A1X7UE32"/>
<evidence type="ECO:0000256" key="11">
    <source>
        <dbReference type="RuleBase" id="RU000679"/>
    </source>
</evidence>
<evidence type="ECO:0000256" key="2">
    <source>
        <dbReference type="ARBA" id="ARBA00022448"/>
    </source>
</evidence>
<dbReference type="Proteomes" id="UP000007879">
    <property type="component" value="Unassembled WGS sequence"/>
</dbReference>
<name>A0A1X7UE32_AMPQE</name>
<evidence type="ECO:0000256" key="6">
    <source>
        <dbReference type="ARBA" id="ARBA00023053"/>
    </source>
</evidence>
<keyword evidence="5 12" id="KW-1133">Transmembrane helix</keyword>
<dbReference type="KEGG" id="aqu:105313534"/>
<comment type="similarity">
    <text evidence="11">Belongs to the amiloride-sensitive sodium channel (TC 1.A.6) family.</text>
</comment>
<keyword evidence="10 11" id="KW-0407">Ion channel</keyword>
<dbReference type="Gene3D" id="1.10.287.770">
    <property type="entry name" value="YojJ-like"/>
    <property type="match status" value="1"/>
</dbReference>
<evidence type="ECO:0000256" key="5">
    <source>
        <dbReference type="ARBA" id="ARBA00022989"/>
    </source>
</evidence>
<keyword evidence="8 12" id="KW-0472">Membrane</keyword>
<dbReference type="PANTHER" id="PTHR11690:SF300">
    <property type="entry name" value="PICKPOCKET PROTEIN 19"/>
    <property type="match status" value="1"/>
</dbReference>
<dbReference type="GO" id="GO:0015280">
    <property type="term" value="F:ligand-gated sodium channel activity"/>
    <property type="evidence" value="ECO:0007669"/>
    <property type="project" value="TreeGrafter"/>
</dbReference>
<evidence type="ECO:0000256" key="10">
    <source>
        <dbReference type="ARBA" id="ARBA00023303"/>
    </source>
</evidence>
<accession>A0A1X7UE32</accession>
<keyword evidence="4 11" id="KW-0812">Transmembrane</keyword>
<dbReference type="AlphaFoldDB" id="A0A1X7UE32"/>
<evidence type="ECO:0000256" key="8">
    <source>
        <dbReference type="ARBA" id="ARBA00023136"/>
    </source>
</evidence>
<keyword evidence="9 11" id="KW-0739">Sodium transport</keyword>
<evidence type="ECO:0000256" key="1">
    <source>
        <dbReference type="ARBA" id="ARBA00004141"/>
    </source>
</evidence>
<feature type="transmembrane region" description="Helical" evidence="12">
    <location>
        <begin position="425"/>
        <end position="448"/>
    </location>
</feature>
<comment type="subcellular location">
    <subcellularLocation>
        <location evidence="1">Membrane</location>
        <topology evidence="1">Multi-pass membrane protein</topology>
    </subcellularLocation>
</comment>
<dbReference type="PRINTS" id="PR01078">
    <property type="entry name" value="AMINACHANNEL"/>
</dbReference>
<evidence type="ECO:0000256" key="4">
    <source>
        <dbReference type="ARBA" id="ARBA00022692"/>
    </source>
</evidence>
<gene>
    <name evidence="13" type="primary">105313534</name>
</gene>
<reference evidence="14" key="1">
    <citation type="journal article" date="2010" name="Nature">
        <title>The Amphimedon queenslandica genome and the evolution of animal complexity.</title>
        <authorList>
            <person name="Srivastava M."/>
            <person name="Simakov O."/>
            <person name="Chapman J."/>
            <person name="Fahey B."/>
            <person name="Gauthier M.E."/>
            <person name="Mitros T."/>
            <person name="Richards G.S."/>
            <person name="Conaco C."/>
            <person name="Dacre M."/>
            <person name="Hellsten U."/>
            <person name="Larroux C."/>
            <person name="Putnam N.H."/>
            <person name="Stanke M."/>
            <person name="Adamska M."/>
            <person name="Darling A."/>
            <person name="Degnan S.M."/>
            <person name="Oakley T.H."/>
            <person name="Plachetzki D.C."/>
            <person name="Zhai Y."/>
            <person name="Adamski M."/>
            <person name="Calcino A."/>
            <person name="Cummins S.F."/>
            <person name="Goodstein D.M."/>
            <person name="Harris C."/>
            <person name="Jackson D.J."/>
            <person name="Leys S.P."/>
            <person name="Shu S."/>
            <person name="Woodcroft B.J."/>
            <person name="Vervoort M."/>
            <person name="Kosik K.S."/>
            <person name="Manning G."/>
            <person name="Degnan B.M."/>
            <person name="Rokhsar D.S."/>
        </authorList>
    </citation>
    <scope>NUCLEOTIDE SEQUENCE [LARGE SCALE GENOMIC DNA]</scope>
</reference>
<keyword evidence="6" id="KW-0915">Sodium</keyword>
<dbReference type="Pfam" id="PF00858">
    <property type="entry name" value="ASC"/>
    <property type="match status" value="1"/>
</dbReference>
<reference evidence="13" key="2">
    <citation type="submission" date="2017-05" db="UniProtKB">
        <authorList>
            <consortium name="EnsemblMetazoa"/>
        </authorList>
    </citation>
    <scope>IDENTIFICATION</scope>
</reference>
<sequence>MKNAGRFSWSDKYFSDFVETTTINGVIHVFRGRSKIRQIMWGLLLISSFIAVCVVIGFNIKEYVNKPTASTILVSPSVKNGLPFPAVTICNLNVYTPTGEDKEPDFSSVIHSLFNSQDLVNQTSLFDECSEVINSSDTSDAFDCEVWDLLLPDDKRFIYQCSFSHDADSEIVSCRDMFYPVLTPAGICYTFNGIRSKMPVPMAKDIGVRHGLNLILNIEQDSHPTFHGLTGVKVIVHDRNDISRPNLYGISVAPGQNVAISVERKVYIDKTKERDCTNDERELGFFPSTVYSQFACKENALYQHLADESVCGCVPNPYRPSTGPYINTPNCTLHSLCCLLQEYFDYRVSSATCPLPCQFSMYDYKSSYSSFPNGHALKSIAKSLNLSQDAVKNNFLSVQVYLESLETHEYVTKYSKTLTGLFGDIGGLIGLFLGMSIISIIEVLVLILDELKKLLCIKKFRKKVKKVDDMLTHFLPDVK</sequence>
<evidence type="ECO:0000256" key="7">
    <source>
        <dbReference type="ARBA" id="ARBA00023065"/>
    </source>
</evidence>
<dbReference type="GO" id="GO:0005886">
    <property type="term" value="C:plasma membrane"/>
    <property type="evidence" value="ECO:0007669"/>
    <property type="project" value="TreeGrafter"/>
</dbReference>
<evidence type="ECO:0000256" key="3">
    <source>
        <dbReference type="ARBA" id="ARBA00022461"/>
    </source>
</evidence>
<evidence type="ECO:0000313" key="14">
    <source>
        <dbReference type="Proteomes" id="UP000007879"/>
    </source>
</evidence>
<evidence type="ECO:0000313" key="13">
    <source>
        <dbReference type="EnsemblMetazoa" id="Aqu2.1.26214_001"/>
    </source>
</evidence>
<dbReference type="OMA" id="IYNSHNC"/>
<keyword evidence="3 11" id="KW-0894">Sodium channel</keyword>
<feature type="transmembrane region" description="Helical" evidence="12">
    <location>
        <begin position="39"/>
        <end position="60"/>
    </location>
</feature>
<dbReference type="Gene3D" id="2.60.470.10">
    <property type="entry name" value="Acid-sensing ion channels like domains"/>
    <property type="match status" value="1"/>
</dbReference>
<dbReference type="EnsemblMetazoa" id="XM_011407038.2">
    <property type="protein sequence ID" value="XP_011405340.1"/>
    <property type="gene ID" value="LOC105313534"/>
</dbReference>
<dbReference type="FunCoup" id="A0A1X7UE32">
    <property type="interactions" value="79"/>
</dbReference>
<keyword evidence="2 11" id="KW-0813">Transport</keyword>
<proteinExistence type="inferred from homology"/>